<dbReference type="GO" id="GO:0016491">
    <property type="term" value="F:oxidoreductase activity"/>
    <property type="evidence" value="ECO:0007669"/>
    <property type="project" value="UniProtKB-KW"/>
</dbReference>
<accession>A0A1G7DGG0</accession>
<dbReference type="Pfam" id="PF01408">
    <property type="entry name" value="GFO_IDH_MocA"/>
    <property type="match status" value="1"/>
</dbReference>
<keyword evidence="1" id="KW-0560">Oxidoreductase</keyword>
<name>A0A1G7DGG0_9ACTO</name>
<dbReference type="PANTHER" id="PTHR43818:SF11">
    <property type="entry name" value="BCDNA.GH03377"/>
    <property type="match status" value="1"/>
</dbReference>
<sequence>MNNPVRIAVIGAGAMGRNHIRFVQEEPEAELVAIADAFEAARPVAEAAGVPFYLDNEEMFKEAKPDGVIIVTPNHLHLPVARQALAYGVVPLVEKPISDDLDDALRFAEEAEKPGFRCSWVSTAATTRRSIRRRRLLLREFWGRSQFRRSTT</sequence>
<dbReference type="InterPro" id="IPR000683">
    <property type="entry name" value="Gfo/Idh/MocA-like_OxRdtase_N"/>
</dbReference>
<dbReference type="InterPro" id="IPR036291">
    <property type="entry name" value="NAD(P)-bd_dom_sf"/>
</dbReference>
<reference evidence="3" key="3">
    <citation type="submission" date="2023-10" db="EMBL/GenBank/DDBJ databases">
        <title>Whole Genome based description of the genera Actinobaculum and Actinotignum reveals a complex phylogenetic relationship within the species included in the genus Actinotignum.</title>
        <authorList>
            <person name="Jensen C.S."/>
            <person name="Dargis R."/>
            <person name="Kemp M."/>
            <person name="Christensen J.J."/>
        </authorList>
    </citation>
    <scope>NUCLEOTIDE SEQUENCE</scope>
    <source>
        <strain evidence="3">Actinobaculum_suis_CCUG19206T</strain>
    </source>
</reference>
<keyword evidence="5" id="KW-1185">Reference proteome</keyword>
<dbReference type="Proteomes" id="UP001273799">
    <property type="component" value="Unassembled WGS sequence"/>
</dbReference>
<feature type="domain" description="Gfo/Idh/MocA-like oxidoreductase N-terminal" evidence="2">
    <location>
        <begin position="5"/>
        <end position="118"/>
    </location>
</feature>
<dbReference type="SUPFAM" id="SSF51735">
    <property type="entry name" value="NAD(P)-binding Rossmann-fold domains"/>
    <property type="match status" value="1"/>
</dbReference>
<dbReference type="GO" id="GO:0000166">
    <property type="term" value="F:nucleotide binding"/>
    <property type="evidence" value="ECO:0007669"/>
    <property type="project" value="InterPro"/>
</dbReference>
<dbReference type="AlphaFoldDB" id="A0A1G7DGG0"/>
<gene>
    <name evidence="3" type="ORF">R6G71_08555</name>
    <name evidence="4" type="ORF">SAMN05421878_11125</name>
</gene>
<proteinExistence type="predicted"/>
<dbReference type="Gene3D" id="3.40.50.720">
    <property type="entry name" value="NAD(P)-binding Rossmann-like Domain"/>
    <property type="match status" value="1"/>
</dbReference>
<dbReference type="Proteomes" id="UP000182744">
    <property type="component" value="Unassembled WGS sequence"/>
</dbReference>
<protein>
    <submittedName>
        <fullName evidence="3">Gfo/Idh/MocA family oxidoreductase</fullName>
    </submittedName>
    <submittedName>
        <fullName evidence="4">Oxidoreductase family, NAD-binding Rossmann fold</fullName>
    </submittedName>
</protein>
<dbReference type="InterPro" id="IPR050463">
    <property type="entry name" value="Gfo/Idh/MocA_oxidrdct_glycsds"/>
</dbReference>
<dbReference type="RefSeq" id="WP_218122552.1">
    <property type="nucleotide sequence ID" value="NZ_FNAU01000011.1"/>
</dbReference>
<evidence type="ECO:0000313" key="4">
    <source>
        <dbReference type="EMBL" id="SDE50602.1"/>
    </source>
</evidence>
<evidence type="ECO:0000259" key="2">
    <source>
        <dbReference type="Pfam" id="PF01408"/>
    </source>
</evidence>
<organism evidence="4 5">
    <name type="scientific">Actinobaculum suis</name>
    <dbReference type="NCBI Taxonomy" id="1657"/>
    <lineage>
        <taxon>Bacteria</taxon>
        <taxon>Bacillati</taxon>
        <taxon>Actinomycetota</taxon>
        <taxon>Actinomycetes</taxon>
        <taxon>Actinomycetales</taxon>
        <taxon>Actinomycetaceae</taxon>
        <taxon>Actinobaculum</taxon>
    </lineage>
</organism>
<reference evidence="5" key="2">
    <citation type="submission" date="2016-10" db="EMBL/GenBank/DDBJ databases">
        <authorList>
            <person name="Varghese N."/>
        </authorList>
    </citation>
    <scope>NUCLEOTIDE SEQUENCE [LARGE SCALE GENOMIC DNA]</scope>
    <source>
        <strain evidence="5">DSM 20639</strain>
    </source>
</reference>
<evidence type="ECO:0000256" key="1">
    <source>
        <dbReference type="ARBA" id="ARBA00023002"/>
    </source>
</evidence>
<dbReference type="PANTHER" id="PTHR43818">
    <property type="entry name" value="BCDNA.GH03377"/>
    <property type="match status" value="1"/>
</dbReference>
<dbReference type="EMBL" id="JAWNFU010000006">
    <property type="protein sequence ID" value="MDY5154085.1"/>
    <property type="molecule type" value="Genomic_DNA"/>
</dbReference>
<evidence type="ECO:0000313" key="3">
    <source>
        <dbReference type="EMBL" id="MDY5154085.1"/>
    </source>
</evidence>
<dbReference type="EMBL" id="FNAU01000011">
    <property type="protein sequence ID" value="SDE50602.1"/>
    <property type="molecule type" value="Genomic_DNA"/>
</dbReference>
<reference evidence="4" key="1">
    <citation type="submission" date="2016-10" db="EMBL/GenBank/DDBJ databases">
        <authorList>
            <person name="de Groot N.N."/>
        </authorList>
    </citation>
    <scope>NUCLEOTIDE SEQUENCE [LARGE SCALE GENOMIC DNA]</scope>
    <source>
        <strain evidence="4">DSM 20639</strain>
    </source>
</reference>
<evidence type="ECO:0000313" key="5">
    <source>
        <dbReference type="Proteomes" id="UP000182744"/>
    </source>
</evidence>